<dbReference type="SMART" id="SM00360">
    <property type="entry name" value="RRM"/>
    <property type="match status" value="1"/>
</dbReference>
<dbReference type="GO" id="GO:0008380">
    <property type="term" value="P:RNA splicing"/>
    <property type="evidence" value="ECO:0007669"/>
    <property type="project" value="UniProtKB-KW"/>
</dbReference>
<evidence type="ECO:0000256" key="4">
    <source>
        <dbReference type="PROSITE-ProRule" id="PRU00176"/>
    </source>
</evidence>
<keyword evidence="2" id="KW-0747">Spliceosome</keyword>
<evidence type="ECO:0000256" key="3">
    <source>
        <dbReference type="ARBA" id="ARBA00023187"/>
    </source>
</evidence>
<dbReference type="SUPFAM" id="SSF54928">
    <property type="entry name" value="RNA-binding domain, RBD"/>
    <property type="match status" value="1"/>
</dbReference>
<keyword evidence="1" id="KW-0507">mRNA processing</keyword>
<protein>
    <submittedName>
        <fullName evidence="6">RNA recognition motif domain, nucleotide-binding alpha-beta plait domain superfamily</fullName>
    </submittedName>
</protein>
<dbReference type="EMBL" id="MNCJ02000321">
    <property type="protein sequence ID" value="KAF5801973.1"/>
    <property type="molecule type" value="Genomic_DNA"/>
</dbReference>
<reference evidence="6" key="1">
    <citation type="journal article" date="2017" name="Nature">
        <title>The sunflower genome provides insights into oil metabolism, flowering and Asterid evolution.</title>
        <authorList>
            <person name="Badouin H."/>
            <person name="Gouzy J."/>
            <person name="Grassa C.J."/>
            <person name="Murat F."/>
            <person name="Staton S.E."/>
            <person name="Cottret L."/>
            <person name="Lelandais-Briere C."/>
            <person name="Owens G.L."/>
            <person name="Carrere S."/>
            <person name="Mayjonade B."/>
            <person name="Legrand L."/>
            <person name="Gill N."/>
            <person name="Kane N.C."/>
            <person name="Bowers J.E."/>
            <person name="Hubner S."/>
            <person name="Bellec A."/>
            <person name="Berard A."/>
            <person name="Berges H."/>
            <person name="Blanchet N."/>
            <person name="Boniface M.C."/>
            <person name="Brunel D."/>
            <person name="Catrice O."/>
            <person name="Chaidir N."/>
            <person name="Claudel C."/>
            <person name="Donnadieu C."/>
            <person name="Faraut T."/>
            <person name="Fievet G."/>
            <person name="Helmstetter N."/>
            <person name="King M."/>
            <person name="Knapp S.J."/>
            <person name="Lai Z."/>
            <person name="Le Paslier M.C."/>
            <person name="Lippi Y."/>
            <person name="Lorenzon L."/>
            <person name="Mandel J.R."/>
            <person name="Marage G."/>
            <person name="Marchand G."/>
            <person name="Marquand E."/>
            <person name="Bret-Mestries E."/>
            <person name="Morien E."/>
            <person name="Nambeesan S."/>
            <person name="Nguyen T."/>
            <person name="Pegot-Espagnet P."/>
            <person name="Pouilly N."/>
            <person name="Raftis F."/>
            <person name="Sallet E."/>
            <person name="Schiex T."/>
            <person name="Thomas J."/>
            <person name="Vandecasteele C."/>
            <person name="Vares D."/>
            <person name="Vear F."/>
            <person name="Vautrin S."/>
            <person name="Crespi M."/>
            <person name="Mangin B."/>
            <person name="Burke J.M."/>
            <person name="Salse J."/>
            <person name="Munos S."/>
            <person name="Vincourt P."/>
            <person name="Rieseberg L.H."/>
            <person name="Langlade N.B."/>
        </authorList>
    </citation>
    <scope>NUCLEOTIDE SEQUENCE</scope>
    <source>
        <tissue evidence="6">Leaves</tissue>
    </source>
</reference>
<comment type="caution">
    <text evidence="6">The sequence shown here is derived from an EMBL/GenBank/DDBJ whole genome shotgun (WGS) entry which is preliminary data.</text>
</comment>
<dbReference type="InterPro" id="IPR000504">
    <property type="entry name" value="RRM_dom"/>
</dbReference>
<reference evidence="6" key="2">
    <citation type="submission" date="2020-06" db="EMBL/GenBank/DDBJ databases">
        <title>Helianthus annuus Genome sequencing and assembly Release 2.</title>
        <authorList>
            <person name="Gouzy J."/>
            <person name="Langlade N."/>
            <person name="Munos S."/>
        </authorList>
    </citation>
    <scope>NUCLEOTIDE SEQUENCE</scope>
    <source>
        <tissue evidence="6">Leaves</tissue>
    </source>
</reference>
<dbReference type="PROSITE" id="PS50102">
    <property type="entry name" value="RRM"/>
    <property type="match status" value="1"/>
</dbReference>
<dbReference type="AlphaFoldDB" id="A0A9K3IRX1"/>
<dbReference type="Gramene" id="mRNA:HanXRQr2_Chr06g0254311">
    <property type="protein sequence ID" value="CDS:HanXRQr2_Chr06g0254311.1"/>
    <property type="gene ID" value="HanXRQr2_Chr06g0254311"/>
</dbReference>
<keyword evidence="7" id="KW-1185">Reference proteome</keyword>
<dbReference type="CDD" id="cd00590">
    <property type="entry name" value="RRM_SF"/>
    <property type="match status" value="1"/>
</dbReference>
<dbReference type="GO" id="GO:0005681">
    <property type="term" value="C:spliceosomal complex"/>
    <property type="evidence" value="ECO:0007669"/>
    <property type="project" value="UniProtKB-KW"/>
</dbReference>
<dbReference type="Proteomes" id="UP000215914">
    <property type="component" value="Unassembled WGS sequence"/>
</dbReference>
<dbReference type="PANTHER" id="PTHR23147">
    <property type="entry name" value="SERINE/ARGININE RICH SPLICING FACTOR"/>
    <property type="match status" value="1"/>
</dbReference>
<dbReference type="InterPro" id="IPR050907">
    <property type="entry name" value="SRSF"/>
</dbReference>
<evidence type="ECO:0000313" key="6">
    <source>
        <dbReference type="EMBL" id="KAF5801973.1"/>
    </source>
</evidence>
<organism evidence="6 7">
    <name type="scientific">Helianthus annuus</name>
    <name type="common">Common sunflower</name>
    <dbReference type="NCBI Taxonomy" id="4232"/>
    <lineage>
        <taxon>Eukaryota</taxon>
        <taxon>Viridiplantae</taxon>
        <taxon>Streptophyta</taxon>
        <taxon>Embryophyta</taxon>
        <taxon>Tracheophyta</taxon>
        <taxon>Spermatophyta</taxon>
        <taxon>Magnoliopsida</taxon>
        <taxon>eudicotyledons</taxon>
        <taxon>Gunneridae</taxon>
        <taxon>Pentapetalae</taxon>
        <taxon>asterids</taxon>
        <taxon>campanulids</taxon>
        <taxon>Asterales</taxon>
        <taxon>Asteraceae</taxon>
        <taxon>Asteroideae</taxon>
        <taxon>Heliantheae alliance</taxon>
        <taxon>Heliantheae</taxon>
        <taxon>Helianthus</taxon>
    </lineage>
</organism>
<name>A0A9K3IRX1_HELAN</name>
<dbReference type="Gene3D" id="3.30.70.330">
    <property type="match status" value="1"/>
</dbReference>
<dbReference type="GO" id="GO:0003723">
    <property type="term" value="F:RNA binding"/>
    <property type="evidence" value="ECO:0007669"/>
    <property type="project" value="UniProtKB-UniRule"/>
</dbReference>
<evidence type="ECO:0000256" key="1">
    <source>
        <dbReference type="ARBA" id="ARBA00022664"/>
    </source>
</evidence>
<sequence length="278" mass="31798">MAGRDSEEEEWRDVLDRRNRKGRNLEKKTDRNVTKYYISNLPFGCTPWEVADFLGNYGEIVGSYIARKFNRDGNRFGFVMFKDVKDAKDLEYRLNGIKMGRFILKVNIAKFAVENAGLLEAVSQNIKKADSGISDKVHQHQSSGPDIHKFRQNGGISFADFFRGNGQGLGSSQNHKVASKFKTIEVPEDVSAFHYVHGRALVGRMINLTLLTKMDRILKEEGLDGVEIHYVGGLSLMLKFKDQDSATGFLLKQETWKNWFSILDMWEGQTLSFERWRG</sequence>
<keyword evidence="4" id="KW-0694">RNA-binding</keyword>
<evidence type="ECO:0000313" key="7">
    <source>
        <dbReference type="Proteomes" id="UP000215914"/>
    </source>
</evidence>
<proteinExistence type="predicted"/>
<feature type="domain" description="RRM" evidence="5">
    <location>
        <begin position="34"/>
        <end position="111"/>
    </location>
</feature>
<gene>
    <name evidence="6" type="ORF">HanXRQr2_Chr06g0254311</name>
</gene>
<dbReference type="InterPro" id="IPR012677">
    <property type="entry name" value="Nucleotide-bd_a/b_plait_sf"/>
</dbReference>
<evidence type="ECO:0000256" key="2">
    <source>
        <dbReference type="ARBA" id="ARBA00022728"/>
    </source>
</evidence>
<evidence type="ECO:0000259" key="5">
    <source>
        <dbReference type="PROSITE" id="PS50102"/>
    </source>
</evidence>
<dbReference type="GO" id="GO:0006397">
    <property type="term" value="P:mRNA processing"/>
    <property type="evidence" value="ECO:0007669"/>
    <property type="project" value="UniProtKB-KW"/>
</dbReference>
<dbReference type="InterPro" id="IPR035979">
    <property type="entry name" value="RBD_domain_sf"/>
</dbReference>
<dbReference type="Pfam" id="PF00076">
    <property type="entry name" value="RRM_1"/>
    <property type="match status" value="1"/>
</dbReference>
<accession>A0A9K3IRX1</accession>
<keyword evidence="3" id="KW-0508">mRNA splicing</keyword>